<feature type="domain" description="DUF7933" evidence="2">
    <location>
        <begin position="265"/>
        <end position="376"/>
    </location>
</feature>
<feature type="chain" id="PRO_5040795465" description="DUF7933 domain-containing protein" evidence="1">
    <location>
        <begin position="33"/>
        <end position="577"/>
    </location>
</feature>
<proteinExistence type="predicted"/>
<accession>A0A9W6IB85</accession>
<dbReference type="Proteomes" id="UP001143474">
    <property type="component" value="Unassembled WGS sequence"/>
</dbReference>
<reference evidence="3" key="2">
    <citation type="submission" date="2023-01" db="EMBL/GenBank/DDBJ databases">
        <authorList>
            <person name="Sun Q."/>
            <person name="Evtushenko L."/>
        </authorList>
    </citation>
    <scope>NUCLEOTIDE SEQUENCE</scope>
    <source>
        <strain evidence="3">VKM Ac-2007</strain>
    </source>
</reference>
<dbReference type="InterPro" id="IPR057693">
    <property type="entry name" value="DUF7933"/>
</dbReference>
<dbReference type="NCBIfam" id="TIGR01451">
    <property type="entry name" value="B_ant_repeat"/>
    <property type="match status" value="1"/>
</dbReference>
<feature type="signal peptide" evidence="1">
    <location>
        <begin position="1"/>
        <end position="32"/>
    </location>
</feature>
<gene>
    <name evidence="3" type="ORF">GCM10017600_86150</name>
</gene>
<organism evidence="3 4">
    <name type="scientific">Streptosporangium carneum</name>
    <dbReference type="NCBI Taxonomy" id="47481"/>
    <lineage>
        <taxon>Bacteria</taxon>
        <taxon>Bacillati</taxon>
        <taxon>Actinomycetota</taxon>
        <taxon>Actinomycetes</taxon>
        <taxon>Streptosporangiales</taxon>
        <taxon>Streptosporangiaceae</taxon>
        <taxon>Streptosporangium</taxon>
    </lineage>
</organism>
<dbReference type="AlphaFoldDB" id="A0A9W6IB85"/>
<evidence type="ECO:0000256" key="1">
    <source>
        <dbReference type="SAM" id="SignalP"/>
    </source>
</evidence>
<name>A0A9W6IB85_9ACTN</name>
<dbReference type="NCBIfam" id="NF040603">
    <property type="entry name" value="choice_anch_P"/>
    <property type="match status" value="1"/>
</dbReference>
<keyword evidence="4" id="KW-1185">Reference proteome</keyword>
<dbReference type="Pfam" id="PF25564">
    <property type="entry name" value="DUF7933"/>
    <property type="match status" value="1"/>
</dbReference>
<evidence type="ECO:0000259" key="2">
    <source>
        <dbReference type="Pfam" id="PF25564"/>
    </source>
</evidence>
<protein>
    <recommendedName>
        <fullName evidence="2">DUF7933 domain-containing protein</fullName>
    </recommendedName>
</protein>
<evidence type="ECO:0000313" key="4">
    <source>
        <dbReference type="Proteomes" id="UP001143474"/>
    </source>
</evidence>
<evidence type="ECO:0000313" key="3">
    <source>
        <dbReference type="EMBL" id="GLK15202.1"/>
    </source>
</evidence>
<dbReference type="EMBL" id="BSEV01000044">
    <property type="protein sequence ID" value="GLK15202.1"/>
    <property type="molecule type" value="Genomic_DNA"/>
</dbReference>
<reference evidence="3" key="1">
    <citation type="journal article" date="2014" name="Int. J. Syst. Evol. Microbiol.">
        <title>Complete genome sequence of Corynebacterium casei LMG S-19264T (=DSM 44701T), isolated from a smear-ripened cheese.</title>
        <authorList>
            <consortium name="US DOE Joint Genome Institute (JGI-PGF)"/>
            <person name="Walter F."/>
            <person name="Albersmeier A."/>
            <person name="Kalinowski J."/>
            <person name="Ruckert C."/>
        </authorList>
    </citation>
    <scope>NUCLEOTIDE SEQUENCE</scope>
    <source>
        <strain evidence="3">VKM Ac-2007</strain>
    </source>
</reference>
<dbReference type="RefSeq" id="WP_271223423.1">
    <property type="nucleotide sequence ID" value="NZ_BAAAVD010000026.1"/>
</dbReference>
<sequence>MKNSHRRRDTSGALGRALTAAAVLALSATIVAVQNGAATAAPGSPGTPKAPVIVFTENFENGQGATPIVVTGYTGAAPVHETYTADPAWLRNCNGWISSQQNPATAPAGSGCGGWWASVKQLSGALGQWAGGDAATNHAVTAYTSADPGPDKTQLETVTPIDVGGPNRFLTFSVDAAEVNCHGNHAKLGFYLLDGTTAVPTFTTPIEPCRESGATVNGIPVGTYSGDKPVLFSGSTLGLRLVNFQGSGYGNDAAYDNVRVLDVTPQLDVGYHPASAKVGDTSTLTFTVTNTEELAAKTGWSFTENLPAGLTVAAGGSSTDCANATVTAATGGRRVEVTGTLPSGKASCAVSVNVTSARAGVHSTCADDLTRRAGLNPPGCARVRFTPPDLVFDAHAHGGRVTSPLVGVPPLAPSDITCTATAGTDDGTLAGAALPGLGSLGIVITGASGTTDAAGLRTATATARTARLSLLGGLVTADEITVTAKAESDDSGRVSTTGRVDLTDLRVNGASITDPEVNRTIDVPLVAKIVINERVATAGGDGLAVNAVHVRTVAGVDVVIGHARASLTVPGKPCPAP</sequence>
<dbReference type="InterPro" id="IPR047589">
    <property type="entry name" value="DUF11_rpt"/>
</dbReference>
<comment type="caution">
    <text evidence="3">The sequence shown here is derived from an EMBL/GenBank/DDBJ whole genome shotgun (WGS) entry which is preliminary data.</text>
</comment>
<keyword evidence="1" id="KW-0732">Signal</keyword>